<name>A0A5B0MTU9_PUCGR</name>
<organism evidence="2 3">
    <name type="scientific">Puccinia graminis f. sp. tritici</name>
    <dbReference type="NCBI Taxonomy" id="56615"/>
    <lineage>
        <taxon>Eukaryota</taxon>
        <taxon>Fungi</taxon>
        <taxon>Dikarya</taxon>
        <taxon>Basidiomycota</taxon>
        <taxon>Pucciniomycotina</taxon>
        <taxon>Pucciniomycetes</taxon>
        <taxon>Pucciniales</taxon>
        <taxon>Pucciniaceae</taxon>
        <taxon>Puccinia</taxon>
    </lineage>
</organism>
<protein>
    <submittedName>
        <fullName evidence="2">Uncharacterized protein</fullName>
    </submittedName>
</protein>
<comment type="caution">
    <text evidence="2">The sequence shown here is derived from an EMBL/GenBank/DDBJ whole genome shotgun (WGS) entry which is preliminary data.</text>
</comment>
<gene>
    <name evidence="2" type="ORF">PGT21_003311</name>
</gene>
<keyword evidence="3" id="KW-1185">Reference proteome</keyword>
<proteinExistence type="predicted"/>
<evidence type="ECO:0000313" key="3">
    <source>
        <dbReference type="Proteomes" id="UP000324748"/>
    </source>
</evidence>
<feature type="compositionally biased region" description="Polar residues" evidence="1">
    <location>
        <begin position="214"/>
        <end position="229"/>
    </location>
</feature>
<sequence>MPTDPVKMRLNGQRWGVKSHRWFSGQNETGVQHVRCTQGVELGRPLPNGPPRLALNSHLQARNVTRKYVSPEVCCNILEEIGISEMLVVPLADCDNEAKVVTWINSVRPSANGTTNISEIPISSRILQQTSFHGDYNELAFDNLHNTPFASLSTLLKSFNTDLPILEAHVTKDAANDALELSLEAIEGKSPARSQIEVPACLISGPEVDKTPDGPTTNQQNIKISQAEGSTKAAKRSSR</sequence>
<evidence type="ECO:0000256" key="1">
    <source>
        <dbReference type="SAM" id="MobiDB-lite"/>
    </source>
</evidence>
<feature type="region of interest" description="Disordered" evidence="1">
    <location>
        <begin position="204"/>
        <end position="239"/>
    </location>
</feature>
<accession>A0A5B0MTU9</accession>
<dbReference type="Proteomes" id="UP000324748">
    <property type="component" value="Unassembled WGS sequence"/>
</dbReference>
<reference evidence="2 3" key="1">
    <citation type="submission" date="2019-05" db="EMBL/GenBank/DDBJ databases">
        <title>Emergence of the Ug99 lineage of the wheat stem rust pathogen through somatic hybridization.</title>
        <authorList>
            <person name="Li F."/>
            <person name="Upadhyaya N.M."/>
            <person name="Sperschneider J."/>
            <person name="Matny O."/>
            <person name="Nguyen-Phuc H."/>
            <person name="Mago R."/>
            <person name="Raley C."/>
            <person name="Miller M.E."/>
            <person name="Silverstein K.A.T."/>
            <person name="Henningsen E."/>
            <person name="Hirsch C.D."/>
            <person name="Visser B."/>
            <person name="Pretorius Z.A."/>
            <person name="Steffenson B.J."/>
            <person name="Schwessinger B."/>
            <person name="Dodds P.N."/>
            <person name="Figueroa M."/>
        </authorList>
    </citation>
    <scope>NUCLEOTIDE SEQUENCE [LARGE SCALE GENOMIC DNA]</scope>
    <source>
        <strain evidence="2">21-0</strain>
    </source>
</reference>
<evidence type="ECO:0000313" key="2">
    <source>
        <dbReference type="EMBL" id="KAA1080347.1"/>
    </source>
</evidence>
<dbReference type="EMBL" id="VSWC01000131">
    <property type="protein sequence ID" value="KAA1080347.1"/>
    <property type="molecule type" value="Genomic_DNA"/>
</dbReference>
<dbReference type="AlphaFoldDB" id="A0A5B0MTU9"/>